<organism evidence="2 3">
    <name type="scientific">Chanos chanos</name>
    <name type="common">Milkfish</name>
    <name type="synonym">Mugil chanos</name>
    <dbReference type="NCBI Taxonomy" id="29144"/>
    <lineage>
        <taxon>Eukaryota</taxon>
        <taxon>Metazoa</taxon>
        <taxon>Chordata</taxon>
        <taxon>Craniata</taxon>
        <taxon>Vertebrata</taxon>
        <taxon>Euteleostomi</taxon>
        <taxon>Actinopterygii</taxon>
        <taxon>Neopterygii</taxon>
        <taxon>Teleostei</taxon>
        <taxon>Ostariophysi</taxon>
        <taxon>Gonorynchiformes</taxon>
        <taxon>Chanidae</taxon>
        <taxon>Chanos</taxon>
    </lineage>
</organism>
<feature type="compositionally biased region" description="Polar residues" evidence="1">
    <location>
        <begin position="81"/>
        <end position="101"/>
    </location>
</feature>
<dbReference type="AlphaFoldDB" id="A0A6J2W3L4"/>
<dbReference type="GeneID" id="115819471"/>
<sequence length="355" mass="38982">MERDARTPTSPVCTTPLCEPHPHVLPCSSSSSDDVGRKSCSRRTGHQRGDRERVQGQSRLSSGHVLPEPSEINTPAGPRETGSSTTSFADHTESQNPSFESTVDMGHKRKMPSPVTVSNLESMSRSLHKQTLSQSEIKRESPESPPPVKRWVIGPFFQSFRSKMASFTDIVMSPTRLFKPSDNPSLTVHPDPRRSDAEPTNGVLPQAGGGVQDMGGKGKEDPRTHLSITKKQPNTGTPNHREIAGKVKFDTNSNDHSGLEQERPRCGGQSPAKTPPLNQSVQFHSVLEENVEVNSCSSNQMLRKKGPLSSQLLNSESATCESSQPNKPGVFGSRQDWPLHRKQTKQDLENYLVNP</sequence>
<keyword evidence="2" id="KW-1185">Reference proteome</keyword>
<proteinExistence type="predicted"/>
<dbReference type="OrthoDB" id="6163216at2759"/>
<evidence type="ECO:0000256" key="1">
    <source>
        <dbReference type="SAM" id="MobiDB-lite"/>
    </source>
</evidence>
<dbReference type="Proteomes" id="UP000504632">
    <property type="component" value="Chromosome 8"/>
</dbReference>
<reference evidence="3" key="1">
    <citation type="submission" date="2025-08" db="UniProtKB">
        <authorList>
            <consortium name="RefSeq"/>
        </authorList>
    </citation>
    <scope>IDENTIFICATION</scope>
</reference>
<name>A0A6J2W3L4_CHACN</name>
<evidence type="ECO:0000313" key="3">
    <source>
        <dbReference type="RefSeq" id="XP_030638843.1"/>
    </source>
</evidence>
<accession>A0A6J2W3L4</accession>
<feature type="region of interest" description="Disordered" evidence="1">
    <location>
        <begin position="298"/>
        <end position="355"/>
    </location>
</feature>
<feature type="compositionally biased region" description="Basic and acidic residues" evidence="1">
    <location>
        <begin position="239"/>
        <end position="249"/>
    </location>
</feature>
<feature type="compositionally biased region" description="Polar residues" evidence="1">
    <location>
        <begin position="115"/>
        <end position="135"/>
    </location>
</feature>
<feature type="compositionally biased region" description="Polar residues" evidence="1">
    <location>
        <begin position="308"/>
        <end position="326"/>
    </location>
</feature>
<protein>
    <submittedName>
        <fullName evidence="3">Uncharacterized protein LOC115819471</fullName>
    </submittedName>
</protein>
<feature type="region of interest" description="Disordered" evidence="1">
    <location>
        <begin position="175"/>
        <end position="278"/>
    </location>
</feature>
<gene>
    <name evidence="3" type="primary">LOC115819471</name>
</gene>
<feature type="region of interest" description="Disordered" evidence="1">
    <location>
        <begin position="1"/>
        <end position="150"/>
    </location>
</feature>
<dbReference type="RefSeq" id="XP_030638843.1">
    <property type="nucleotide sequence ID" value="XM_030782983.1"/>
</dbReference>
<evidence type="ECO:0000313" key="2">
    <source>
        <dbReference type="Proteomes" id="UP000504632"/>
    </source>
</evidence>
<feature type="compositionally biased region" description="Polar residues" evidence="1">
    <location>
        <begin position="226"/>
        <end position="238"/>
    </location>
</feature>
<dbReference type="InParanoid" id="A0A6J2W3L4"/>